<proteinExistence type="predicted"/>
<evidence type="ECO:0000313" key="2">
    <source>
        <dbReference type="Proteomes" id="UP000095280"/>
    </source>
</evidence>
<evidence type="ECO:0000256" key="1">
    <source>
        <dbReference type="SAM" id="SignalP"/>
    </source>
</evidence>
<keyword evidence="2" id="KW-1185">Reference proteome</keyword>
<accession>A0A1I8GXF3</accession>
<evidence type="ECO:0000313" key="3">
    <source>
        <dbReference type="WBParaSite" id="maker-uti_cns_0003377-snap-gene-0.7-mRNA-1"/>
    </source>
</evidence>
<reference evidence="3" key="1">
    <citation type="submission" date="2016-11" db="UniProtKB">
        <authorList>
            <consortium name="WormBaseParasite"/>
        </authorList>
    </citation>
    <scope>IDENTIFICATION</scope>
</reference>
<organism evidence="2 3">
    <name type="scientific">Macrostomum lignano</name>
    <dbReference type="NCBI Taxonomy" id="282301"/>
    <lineage>
        <taxon>Eukaryota</taxon>
        <taxon>Metazoa</taxon>
        <taxon>Spiralia</taxon>
        <taxon>Lophotrochozoa</taxon>
        <taxon>Platyhelminthes</taxon>
        <taxon>Rhabditophora</taxon>
        <taxon>Macrostomorpha</taxon>
        <taxon>Macrostomida</taxon>
        <taxon>Macrostomidae</taxon>
        <taxon>Macrostomum</taxon>
    </lineage>
</organism>
<dbReference type="AlphaFoldDB" id="A0A1I8GXF3"/>
<name>A0A1I8GXF3_9PLAT</name>
<sequence>MLYVSSSLTAALLFGLFLNVAAQCNRAQCDYTKTCDKGYGMENCTNATGNFENLCFFGMHCSAFVETVLISKNVTATVTASASTSVTTQNPSTTPVTVGKGSARSAGQPAFAAAATVLAVIFAFSTSTGNQAGSIGGFVLF</sequence>
<dbReference type="WBParaSite" id="maker-uti_cns_0003377-snap-gene-0.7-mRNA-1">
    <property type="protein sequence ID" value="maker-uti_cns_0003377-snap-gene-0.7-mRNA-1"/>
    <property type="gene ID" value="maker-uti_cns_0003377-snap-gene-0.7"/>
</dbReference>
<dbReference type="Proteomes" id="UP000095280">
    <property type="component" value="Unplaced"/>
</dbReference>
<protein>
    <submittedName>
        <fullName evidence="3">Kazal-like domain-containing protein</fullName>
    </submittedName>
</protein>
<feature type="chain" id="PRO_5009319736" evidence="1">
    <location>
        <begin position="23"/>
        <end position="141"/>
    </location>
</feature>
<feature type="signal peptide" evidence="1">
    <location>
        <begin position="1"/>
        <end position="22"/>
    </location>
</feature>
<keyword evidence="1" id="KW-0732">Signal</keyword>